<protein>
    <submittedName>
        <fullName evidence="2">DUF5992 family protein</fullName>
    </submittedName>
</protein>
<reference evidence="2 3" key="1">
    <citation type="submission" date="2024-06" db="EMBL/GenBank/DDBJ databases">
        <authorList>
            <person name="Li F."/>
        </authorList>
    </citation>
    <scope>NUCLEOTIDE SEQUENCE [LARGE SCALE GENOMIC DNA]</scope>
    <source>
        <strain evidence="2 3">GXAS 311</strain>
    </source>
</reference>
<evidence type="ECO:0000313" key="2">
    <source>
        <dbReference type="EMBL" id="MET1257498.1"/>
    </source>
</evidence>
<comment type="caution">
    <text evidence="2">The sequence shown here is derived from an EMBL/GenBank/DDBJ whole genome shotgun (WGS) entry which is preliminary data.</text>
</comment>
<dbReference type="InterPro" id="IPR046034">
    <property type="entry name" value="DUF5992"/>
</dbReference>
<name>A0ABV2C092_9GAMM</name>
<proteinExistence type="predicted"/>
<dbReference type="Proteomes" id="UP001548189">
    <property type="component" value="Unassembled WGS sequence"/>
</dbReference>
<gene>
    <name evidence="2" type="ORF">ABVT43_20370</name>
</gene>
<evidence type="ECO:0000313" key="3">
    <source>
        <dbReference type="Proteomes" id="UP001548189"/>
    </source>
</evidence>
<feature type="signal peptide" evidence="1">
    <location>
        <begin position="1"/>
        <end position="21"/>
    </location>
</feature>
<evidence type="ECO:0000256" key="1">
    <source>
        <dbReference type="SAM" id="SignalP"/>
    </source>
</evidence>
<feature type="chain" id="PRO_5046553894" evidence="1">
    <location>
        <begin position="22"/>
        <end position="110"/>
    </location>
</feature>
<organism evidence="2 3">
    <name type="scientific">Aliikangiella maris</name>
    <dbReference type="NCBI Taxonomy" id="3162458"/>
    <lineage>
        <taxon>Bacteria</taxon>
        <taxon>Pseudomonadati</taxon>
        <taxon>Pseudomonadota</taxon>
        <taxon>Gammaproteobacteria</taxon>
        <taxon>Oceanospirillales</taxon>
        <taxon>Pleioneaceae</taxon>
        <taxon>Aliikangiella</taxon>
    </lineage>
</organism>
<dbReference type="EMBL" id="JBEVCJ010000081">
    <property type="protein sequence ID" value="MET1257498.1"/>
    <property type="molecule type" value="Genomic_DNA"/>
</dbReference>
<dbReference type="Pfam" id="PF19454">
    <property type="entry name" value="DUF5992"/>
    <property type="match status" value="1"/>
</dbReference>
<keyword evidence="3" id="KW-1185">Reference proteome</keyword>
<dbReference type="RefSeq" id="WP_353898081.1">
    <property type="nucleotide sequence ID" value="NZ_JBEVCJ010000081.1"/>
</dbReference>
<keyword evidence="1" id="KW-0732">Signal</keyword>
<accession>A0ABV2C092</accession>
<sequence length="110" mass="11670">MKLIKLLSFCVASFISSNVIAGTYVIVDATIEAVGNTSGNKANFYVRTTGGAGPCVGQQITFPEADASNPNAHQRAYSAALMALSSGMKVKIHNYFSDSCDRASFIEVIK</sequence>